<dbReference type="GO" id="GO:0043165">
    <property type="term" value="P:Gram-negative-bacterium-type cell outer membrane assembly"/>
    <property type="evidence" value="ECO:0007669"/>
    <property type="project" value="UniProtKB-UniRule"/>
</dbReference>
<reference evidence="12" key="1">
    <citation type="submission" date="2019-01" db="EMBL/GenBank/DDBJ databases">
        <title>Gri0909 isolated from a small marine red alga.</title>
        <authorList>
            <person name="Kim J."/>
            <person name="Jeong S.E."/>
            <person name="Jeon C.O."/>
        </authorList>
    </citation>
    <scope>NUCLEOTIDE SEQUENCE [LARGE SCALE GENOMIC DNA]</scope>
    <source>
        <strain evidence="12">Gri0909</strain>
    </source>
</reference>
<dbReference type="GO" id="GO:0009279">
    <property type="term" value="C:cell outer membrane"/>
    <property type="evidence" value="ECO:0007669"/>
    <property type="project" value="UniProtKB-SubCell"/>
</dbReference>
<dbReference type="InterPro" id="IPR039910">
    <property type="entry name" value="D15-like"/>
</dbReference>
<dbReference type="HAMAP" id="MF_01430">
    <property type="entry name" value="OM_assembly_BamA"/>
    <property type="match status" value="1"/>
</dbReference>
<comment type="subunit">
    <text evidence="8">Part of the Bam complex.</text>
</comment>
<proteinExistence type="inferred from homology"/>
<comment type="similarity">
    <text evidence="8">Belongs to the BamA family.</text>
</comment>
<dbReference type="InterPro" id="IPR023707">
    <property type="entry name" value="OM_assembly_BamA"/>
</dbReference>
<dbReference type="Gene3D" id="2.40.160.50">
    <property type="entry name" value="membrane protein fhac: a member of the omp85/tpsb transporter family"/>
    <property type="match status" value="1"/>
</dbReference>
<dbReference type="InterPro" id="IPR000184">
    <property type="entry name" value="Bac_surfAg_D15"/>
</dbReference>
<feature type="domain" description="POTRA" evidence="10">
    <location>
        <begin position="154"/>
        <end position="242"/>
    </location>
</feature>
<gene>
    <name evidence="8 11" type="primary">bamA</name>
    <name evidence="11" type="ORF">EOI86_08820</name>
</gene>
<dbReference type="InterPro" id="IPR034746">
    <property type="entry name" value="POTRA"/>
</dbReference>
<accession>A0A437QZ69</accession>
<dbReference type="Proteomes" id="UP000287447">
    <property type="component" value="Unassembled WGS sequence"/>
</dbReference>
<feature type="domain" description="POTRA" evidence="10">
    <location>
        <begin position="327"/>
        <end position="400"/>
    </location>
</feature>
<evidence type="ECO:0000256" key="1">
    <source>
        <dbReference type="ARBA" id="ARBA00004370"/>
    </source>
</evidence>
<organism evidence="11 12">
    <name type="scientific">Hwanghaeella grinnelliae</name>
    <dbReference type="NCBI Taxonomy" id="2500179"/>
    <lineage>
        <taxon>Bacteria</taxon>
        <taxon>Pseudomonadati</taxon>
        <taxon>Pseudomonadota</taxon>
        <taxon>Alphaproteobacteria</taxon>
        <taxon>Rhodospirillales</taxon>
        <taxon>Rhodospirillaceae</taxon>
        <taxon>Hwanghaeella</taxon>
    </lineage>
</organism>
<dbReference type="Pfam" id="PF07244">
    <property type="entry name" value="POTRA"/>
    <property type="match status" value="5"/>
</dbReference>
<keyword evidence="5 8" id="KW-0677">Repeat</keyword>
<evidence type="ECO:0000256" key="9">
    <source>
        <dbReference type="NCBIfam" id="TIGR03303"/>
    </source>
</evidence>
<dbReference type="PANTHER" id="PTHR12815">
    <property type="entry name" value="SORTING AND ASSEMBLY MACHINERY SAMM50 PROTEIN FAMILY MEMBER"/>
    <property type="match status" value="1"/>
</dbReference>
<dbReference type="PIRSF" id="PIRSF006076">
    <property type="entry name" value="OM_assembly_OMP85"/>
    <property type="match status" value="1"/>
</dbReference>
<evidence type="ECO:0000256" key="7">
    <source>
        <dbReference type="ARBA" id="ARBA00023237"/>
    </source>
</evidence>
<dbReference type="NCBIfam" id="TIGR03303">
    <property type="entry name" value="OM_YaeT"/>
    <property type="match status" value="1"/>
</dbReference>
<feature type="domain" description="POTRA" evidence="10">
    <location>
        <begin position="6"/>
        <end position="73"/>
    </location>
</feature>
<feature type="domain" description="POTRA" evidence="10">
    <location>
        <begin position="74"/>
        <end position="151"/>
    </location>
</feature>
<comment type="caution">
    <text evidence="11">The sequence shown here is derived from an EMBL/GenBank/DDBJ whole genome shotgun (WGS) entry which is preliminary data.</text>
</comment>
<keyword evidence="6 8" id="KW-0472">Membrane</keyword>
<evidence type="ECO:0000256" key="3">
    <source>
        <dbReference type="ARBA" id="ARBA00022692"/>
    </source>
</evidence>
<evidence type="ECO:0000256" key="4">
    <source>
        <dbReference type="ARBA" id="ARBA00022729"/>
    </source>
</evidence>
<keyword evidence="3 8" id="KW-0812">Transmembrane</keyword>
<evidence type="ECO:0000313" key="12">
    <source>
        <dbReference type="Proteomes" id="UP000287447"/>
    </source>
</evidence>
<name>A0A437QZ69_9PROT</name>
<evidence type="ECO:0000256" key="6">
    <source>
        <dbReference type="ARBA" id="ARBA00023136"/>
    </source>
</evidence>
<keyword evidence="4 8" id="KW-0732">Signal</keyword>
<evidence type="ECO:0000259" key="10">
    <source>
        <dbReference type="PROSITE" id="PS51779"/>
    </source>
</evidence>
<evidence type="ECO:0000256" key="2">
    <source>
        <dbReference type="ARBA" id="ARBA00022452"/>
    </source>
</evidence>
<dbReference type="PROSITE" id="PS51779">
    <property type="entry name" value="POTRA"/>
    <property type="match status" value="4"/>
</dbReference>
<dbReference type="InterPro" id="IPR010827">
    <property type="entry name" value="BamA/TamA_POTRA"/>
</dbReference>
<comment type="function">
    <text evidence="8">Part of the outer membrane protein assembly complex, which is involved in assembly and insertion of beta-barrel proteins into the outer membrane.</text>
</comment>
<comment type="subcellular location">
    <subcellularLocation>
        <location evidence="8">Cell outer membrane</location>
    </subcellularLocation>
    <subcellularLocation>
        <location evidence="1">Membrane</location>
    </subcellularLocation>
</comment>
<evidence type="ECO:0000256" key="5">
    <source>
        <dbReference type="ARBA" id="ARBA00022737"/>
    </source>
</evidence>
<dbReference type="OrthoDB" id="9803054at2"/>
<dbReference type="Gene3D" id="3.10.20.310">
    <property type="entry name" value="membrane protein fhac"/>
    <property type="match status" value="5"/>
</dbReference>
<dbReference type="Pfam" id="PF01103">
    <property type="entry name" value="Omp85"/>
    <property type="match status" value="1"/>
</dbReference>
<protein>
    <recommendedName>
        <fullName evidence="8 9">Outer membrane protein assembly factor BamA</fullName>
    </recommendedName>
</protein>
<evidence type="ECO:0000313" key="11">
    <source>
        <dbReference type="EMBL" id="RVU39822.1"/>
    </source>
</evidence>
<keyword evidence="7 8" id="KW-0998">Cell outer membrane</keyword>
<keyword evidence="2 8" id="KW-1134">Transmembrane beta strand</keyword>
<sequence>MRPGTPVIEEIVVQGSQRIETETVLSYLSVKEGDPFDPSAINQSLKTLFSTGLFADVTMRQEGNALVVRIVENPIINRIAFEGNKRIKDEALDAEVQLRPRVVYTRTRVQSDVRRILDVYRRSGRFAATVEPKVIQLEQNRVDLVFEISEGPVTDIEKISFIGNKYFSDSDLRSVVATKESAWYRFLSSADTYDPDRLTFDRELLRRHYLANGFVDFRVVSAVAELSEDRESFFITITVEEGERFKFGTFNVVSQIVDVEAEPLKEFIELETGEYYDADAVDDAILRLTDAVGEQGYAFVDVRPLAERDRENLVIDLTFQIGEAPKVYVERIDIRGNVRTLDRVIRREFQLVEGDAFNSSRLRRSRDRLRALGFFSNVDVNNVPGTTPDKTVIEVDVTEQSTGEITLGAGFSSTTGALGEIGIRERNLLGKGQDLNLRLIVAQEESGLDLSFTEPYFLDKELSGGFDLFHRVRDNQDESSFDLQETGGALRVGYDINDDWRQGVFYRLSRQDIQDVDANASRIIRDQEGVSTRSIIGQTLTYDKRNSRVDPTDGFIVALGTDFAGLGGDVTYGKTTLEGTLYHQFSDDILASINGEVGYIVGIGDDVRINDRFFLGGDSLRGFENAGVGPRDLATDDSLGGQQMARGSVEVLFPVGLPEEFGIKGAVFSDFGTLTEIDDTGASLVDTGSIRASVGVGVNWVSPFGPIRVDFTQALVKEDHDETEFFRFSFGTRF</sequence>
<dbReference type="PANTHER" id="PTHR12815:SF23">
    <property type="entry name" value="OUTER MEMBRANE PROTEIN ASSEMBLY FACTOR BAMA"/>
    <property type="match status" value="1"/>
</dbReference>
<keyword evidence="12" id="KW-1185">Reference proteome</keyword>
<dbReference type="AlphaFoldDB" id="A0A437QZ69"/>
<evidence type="ECO:0000256" key="8">
    <source>
        <dbReference type="HAMAP-Rule" id="MF_01430"/>
    </source>
</evidence>
<dbReference type="GO" id="GO:0051205">
    <property type="term" value="P:protein insertion into membrane"/>
    <property type="evidence" value="ECO:0007669"/>
    <property type="project" value="UniProtKB-UniRule"/>
</dbReference>
<dbReference type="EMBL" id="SADE01000001">
    <property type="protein sequence ID" value="RVU39822.1"/>
    <property type="molecule type" value="Genomic_DNA"/>
</dbReference>